<dbReference type="OrthoDB" id="9801445at2"/>
<dbReference type="AlphaFoldDB" id="A0A261SDP7"/>
<dbReference type="Pfam" id="PF02633">
    <property type="entry name" value="Creatininase"/>
    <property type="match status" value="1"/>
</dbReference>
<dbReference type="Proteomes" id="UP000217005">
    <property type="component" value="Unassembled WGS sequence"/>
</dbReference>
<evidence type="ECO:0000256" key="2">
    <source>
        <dbReference type="ARBA" id="ARBA00022723"/>
    </source>
</evidence>
<evidence type="ECO:0000313" key="6">
    <source>
        <dbReference type="EMBL" id="OZI35275.1"/>
    </source>
</evidence>
<comment type="cofactor">
    <cofactor evidence="1">
        <name>Zn(2+)</name>
        <dbReference type="ChEBI" id="CHEBI:29105"/>
    </cofactor>
</comment>
<evidence type="ECO:0000256" key="4">
    <source>
        <dbReference type="ARBA" id="ARBA00022833"/>
    </source>
</evidence>
<keyword evidence="2" id="KW-0479">Metal-binding</keyword>
<keyword evidence="3 6" id="KW-0378">Hydrolase</keyword>
<comment type="similarity">
    <text evidence="5">Belongs to the creatininase superfamily.</text>
</comment>
<dbReference type="PANTHER" id="PTHR35005:SF1">
    <property type="entry name" value="2-AMINO-5-FORMYLAMINO-6-RIBOSYLAMINOPYRIMIDIN-4(3H)-ONE 5'-MONOPHOSPHATE DEFORMYLASE"/>
    <property type="match status" value="1"/>
</dbReference>
<dbReference type="PANTHER" id="PTHR35005">
    <property type="entry name" value="3-DEHYDRO-SCYLLO-INOSOSE HYDROLASE"/>
    <property type="match status" value="1"/>
</dbReference>
<comment type="caution">
    <text evidence="6">The sequence shown here is derived from an EMBL/GenBank/DDBJ whole genome shotgun (WGS) entry which is preliminary data.</text>
</comment>
<dbReference type="InterPro" id="IPR003785">
    <property type="entry name" value="Creatininase/forma_Hydrolase"/>
</dbReference>
<dbReference type="GO" id="GO:0016811">
    <property type="term" value="F:hydrolase activity, acting on carbon-nitrogen (but not peptide) bonds, in linear amides"/>
    <property type="evidence" value="ECO:0007669"/>
    <property type="project" value="TreeGrafter"/>
</dbReference>
<name>A0A261SDP7_9BORD</name>
<protein>
    <submittedName>
        <fullName evidence="6">Creatinine amidohydrolase</fullName>
    </submittedName>
</protein>
<sequence>MRTDQHTYDDIRAYLRERDTVLIPVGAVEQYGAHLATGTELRICEAVATEAGERAGLAVTPIVPVNYSAMFLDYPGTLSVGMGTIEAYLREMCDALAGQGFRHFFFINIHAGSLGPIESVCRHLRRHYDAVGGLIDVFSIMRDVAAGRFVTRSAPSGHASEMVTSVALAKFPELVFMDRARAAGGLRAFAEGVSTVSSGKVSFGKSSFAVFSDISDYAPIGTQGDPTQASAELGHAIWNDTVAYIAEAAARFSAMSFAKEGAAA</sequence>
<dbReference type="Gene3D" id="3.40.50.10310">
    <property type="entry name" value="Creatininase"/>
    <property type="match status" value="1"/>
</dbReference>
<proteinExistence type="inferred from homology"/>
<dbReference type="SUPFAM" id="SSF102215">
    <property type="entry name" value="Creatininase"/>
    <property type="match status" value="1"/>
</dbReference>
<evidence type="ECO:0000256" key="1">
    <source>
        <dbReference type="ARBA" id="ARBA00001947"/>
    </source>
</evidence>
<evidence type="ECO:0000256" key="3">
    <source>
        <dbReference type="ARBA" id="ARBA00022801"/>
    </source>
</evidence>
<organism evidence="6 7">
    <name type="scientific">Bordetella genomosp. 1</name>
    <dbReference type="NCBI Taxonomy" id="1395607"/>
    <lineage>
        <taxon>Bacteria</taxon>
        <taxon>Pseudomonadati</taxon>
        <taxon>Pseudomonadota</taxon>
        <taxon>Betaproteobacteria</taxon>
        <taxon>Burkholderiales</taxon>
        <taxon>Alcaligenaceae</taxon>
        <taxon>Bordetella</taxon>
    </lineage>
</organism>
<keyword evidence="4" id="KW-0862">Zinc</keyword>
<dbReference type="GO" id="GO:0009231">
    <property type="term" value="P:riboflavin biosynthetic process"/>
    <property type="evidence" value="ECO:0007669"/>
    <property type="project" value="TreeGrafter"/>
</dbReference>
<reference evidence="6 7" key="1">
    <citation type="submission" date="2017-05" db="EMBL/GenBank/DDBJ databases">
        <title>Complete and WGS of Bordetella genogroups.</title>
        <authorList>
            <person name="Spilker T."/>
            <person name="LiPuma J."/>
        </authorList>
    </citation>
    <scope>NUCLEOTIDE SEQUENCE [LARGE SCALE GENOMIC DNA]</scope>
    <source>
        <strain evidence="6 7">AU17610</strain>
    </source>
</reference>
<accession>A0A261SDP7</accession>
<dbReference type="EMBL" id="NEVL01000003">
    <property type="protein sequence ID" value="OZI35275.1"/>
    <property type="molecule type" value="Genomic_DNA"/>
</dbReference>
<evidence type="ECO:0000256" key="5">
    <source>
        <dbReference type="ARBA" id="ARBA00024029"/>
    </source>
</evidence>
<dbReference type="RefSeq" id="WP_094826085.1">
    <property type="nucleotide sequence ID" value="NZ_NEVL01000003.1"/>
</dbReference>
<dbReference type="InterPro" id="IPR024087">
    <property type="entry name" value="Creatininase-like_sf"/>
</dbReference>
<evidence type="ECO:0000313" key="7">
    <source>
        <dbReference type="Proteomes" id="UP000217005"/>
    </source>
</evidence>
<gene>
    <name evidence="6" type="ORF">CEG14_09225</name>
</gene>
<dbReference type="GO" id="GO:0046872">
    <property type="term" value="F:metal ion binding"/>
    <property type="evidence" value="ECO:0007669"/>
    <property type="project" value="UniProtKB-KW"/>
</dbReference>